<dbReference type="PROSITE" id="PS50943">
    <property type="entry name" value="HTH_CROC1"/>
    <property type="match status" value="1"/>
</dbReference>
<dbReference type="EMBL" id="JAMQAW010000086">
    <property type="protein sequence ID" value="MCM2393764.1"/>
    <property type="molecule type" value="Genomic_DNA"/>
</dbReference>
<proteinExistence type="predicted"/>
<dbReference type="SMART" id="SM00530">
    <property type="entry name" value="HTH_XRE"/>
    <property type="match status" value="1"/>
</dbReference>
<organism evidence="3 4">
    <name type="scientific">Streptomyces albipurpureus</name>
    <dbReference type="NCBI Taxonomy" id="2897419"/>
    <lineage>
        <taxon>Bacteria</taxon>
        <taxon>Bacillati</taxon>
        <taxon>Actinomycetota</taxon>
        <taxon>Actinomycetes</taxon>
        <taxon>Kitasatosporales</taxon>
        <taxon>Streptomycetaceae</taxon>
        <taxon>Streptomyces</taxon>
    </lineage>
</organism>
<accession>A0ABT0UZ87</accession>
<feature type="region of interest" description="Disordered" evidence="1">
    <location>
        <begin position="108"/>
        <end position="179"/>
    </location>
</feature>
<evidence type="ECO:0000259" key="2">
    <source>
        <dbReference type="PROSITE" id="PS50943"/>
    </source>
</evidence>
<dbReference type="RefSeq" id="WP_250924060.1">
    <property type="nucleotide sequence ID" value="NZ_JAMQAW010000086.1"/>
</dbReference>
<dbReference type="Gene3D" id="1.10.260.40">
    <property type="entry name" value="lambda repressor-like DNA-binding domains"/>
    <property type="match status" value="1"/>
</dbReference>
<sequence>MTSTGQECLAAGCEESVEQKPAGRRRRYCSDKCGVKYRKYQQDRPRNDHDAQALELARELERRVATVVQLVAACQPQAALIELCQALDDGAHLRGAVVQQAHDRKITSGEMSKRLHVSADTLNRWKDSRARRRKRDSSSPSAGTGNEPSTDRPLSRRHPEPAPRSTESPPADTSLPDSPAKLFSQAMSRLHRESGLTFTALGEAARVDRSYVYRVVAGERLPSWKVTRRLARACDVDPGDLRPLWEAARGYRVTRPGNLHAALRGMNLAAGHLTPETLASRANYAVTQADVTGLLAGTRLTNWRKVTDLVTAMGGSPDLIRPLWEAASAHPGPTVSCFHPTTTPADTPFAAMFGLGVSP</sequence>
<evidence type="ECO:0000313" key="4">
    <source>
        <dbReference type="Proteomes" id="UP001431429"/>
    </source>
</evidence>
<dbReference type="Proteomes" id="UP001431429">
    <property type="component" value="Unassembled WGS sequence"/>
</dbReference>
<feature type="domain" description="HTH cro/C1-type" evidence="2">
    <location>
        <begin position="195"/>
        <end position="241"/>
    </location>
</feature>
<dbReference type="InterPro" id="IPR010982">
    <property type="entry name" value="Lambda_DNA-bd_dom_sf"/>
</dbReference>
<evidence type="ECO:0000256" key="1">
    <source>
        <dbReference type="SAM" id="MobiDB-lite"/>
    </source>
</evidence>
<dbReference type="InterPro" id="IPR001387">
    <property type="entry name" value="Cro/C1-type_HTH"/>
</dbReference>
<reference evidence="3" key="1">
    <citation type="submission" date="2022-06" db="EMBL/GenBank/DDBJ databases">
        <title>Genome public.</title>
        <authorList>
            <person name="Sun Q."/>
        </authorList>
    </citation>
    <scope>NUCLEOTIDE SEQUENCE</scope>
    <source>
        <strain evidence="3">CWNU-1</strain>
    </source>
</reference>
<dbReference type="SUPFAM" id="SSF47413">
    <property type="entry name" value="lambda repressor-like DNA-binding domains"/>
    <property type="match status" value="1"/>
</dbReference>
<feature type="compositionally biased region" description="Basic and acidic residues" evidence="1">
    <location>
        <begin position="149"/>
        <end position="161"/>
    </location>
</feature>
<name>A0ABT0UZ87_9ACTN</name>
<dbReference type="CDD" id="cd00093">
    <property type="entry name" value="HTH_XRE"/>
    <property type="match status" value="1"/>
</dbReference>
<keyword evidence="4" id="KW-1185">Reference proteome</keyword>
<evidence type="ECO:0000313" key="3">
    <source>
        <dbReference type="EMBL" id="MCM2393764.1"/>
    </source>
</evidence>
<dbReference type="Pfam" id="PF13560">
    <property type="entry name" value="HTH_31"/>
    <property type="match status" value="1"/>
</dbReference>
<gene>
    <name evidence="3" type="ORF">NBG84_36790</name>
</gene>
<comment type="caution">
    <text evidence="3">The sequence shown here is derived from an EMBL/GenBank/DDBJ whole genome shotgun (WGS) entry which is preliminary data.</text>
</comment>
<protein>
    <submittedName>
        <fullName evidence="3">Helix-turn-helix domain-containing protein</fullName>
    </submittedName>
</protein>